<gene>
    <name evidence="2" type="ORF">SAMN04488556_2173</name>
</gene>
<dbReference type="Gene3D" id="1.10.8.60">
    <property type="match status" value="1"/>
</dbReference>
<sequence>MDLRDRIARRRSAHNGGRLVVDREYLSPAVHATEPVGRGSVLEQCLDALEPVFDGDLPPPTAVVGPPGSGTSAIVTTLFAALNQTFGDSGRAIGTSTRTGRAGPTTWFVYVDGRRVQTPFAFYRAALATISDDAVPTSGVGTDELRERVIDRLERPDRRAIVAIDHHDEPETLTYDRVLDLLEPVGDAVRTVAVGAREPDDWHDATITVPAYRQHELVDILADRASTGLAAGALAHDSIRRVAEWADGSAHDALAALYVAAIRASDDGADQIRAADLEAAIADVPKTGIHIDRTLALSQSRQQVLLDLLSVSDGSKPIREVARAIDAESEVTASTATRFLYELADIGVLERVGLESTGSGRRPSTVEPRFSPIAFRSLIAE</sequence>
<dbReference type="OrthoDB" id="213998at2157"/>
<dbReference type="InterPro" id="IPR041664">
    <property type="entry name" value="AAA_16"/>
</dbReference>
<dbReference type="Pfam" id="PF13191">
    <property type="entry name" value="AAA_16"/>
    <property type="match status" value="1"/>
</dbReference>
<accession>A0A1I6RUZ3</accession>
<dbReference type="AlphaFoldDB" id="A0A1I6RUZ3"/>
<protein>
    <submittedName>
        <fullName evidence="2">Cdc6-related protein, AAA superfamily ATPase</fullName>
    </submittedName>
</protein>
<evidence type="ECO:0000259" key="1">
    <source>
        <dbReference type="Pfam" id="PF13191"/>
    </source>
</evidence>
<dbReference type="Gene3D" id="3.40.50.300">
    <property type="entry name" value="P-loop containing nucleotide triphosphate hydrolases"/>
    <property type="match status" value="1"/>
</dbReference>
<name>A0A1I6RUZ3_9EURY</name>
<dbReference type="InterPro" id="IPR027417">
    <property type="entry name" value="P-loop_NTPase"/>
</dbReference>
<proteinExistence type="predicted"/>
<evidence type="ECO:0000313" key="2">
    <source>
        <dbReference type="EMBL" id="SFS68521.1"/>
    </source>
</evidence>
<dbReference type="RefSeq" id="WP_092904469.1">
    <property type="nucleotide sequence ID" value="NZ_FOZS01000002.1"/>
</dbReference>
<dbReference type="EMBL" id="FOZS01000002">
    <property type="protein sequence ID" value="SFS68521.1"/>
    <property type="molecule type" value="Genomic_DNA"/>
</dbReference>
<feature type="domain" description="Orc1-like AAA ATPase" evidence="1">
    <location>
        <begin position="35"/>
        <end position="175"/>
    </location>
</feature>
<dbReference type="SUPFAM" id="SSF52540">
    <property type="entry name" value="P-loop containing nucleoside triphosphate hydrolases"/>
    <property type="match status" value="1"/>
</dbReference>
<keyword evidence="3" id="KW-1185">Reference proteome</keyword>
<dbReference type="Proteomes" id="UP000199199">
    <property type="component" value="Unassembled WGS sequence"/>
</dbReference>
<evidence type="ECO:0000313" key="3">
    <source>
        <dbReference type="Proteomes" id="UP000199199"/>
    </source>
</evidence>
<organism evidence="2 3">
    <name type="scientific">Halostagnicola kamekurae</name>
    <dbReference type="NCBI Taxonomy" id="619731"/>
    <lineage>
        <taxon>Archaea</taxon>
        <taxon>Methanobacteriati</taxon>
        <taxon>Methanobacteriota</taxon>
        <taxon>Stenosarchaea group</taxon>
        <taxon>Halobacteria</taxon>
        <taxon>Halobacteriales</taxon>
        <taxon>Natrialbaceae</taxon>
        <taxon>Halostagnicola</taxon>
    </lineage>
</organism>
<reference evidence="3" key="1">
    <citation type="submission" date="2016-10" db="EMBL/GenBank/DDBJ databases">
        <authorList>
            <person name="Varghese N."/>
            <person name="Submissions S."/>
        </authorList>
    </citation>
    <scope>NUCLEOTIDE SEQUENCE [LARGE SCALE GENOMIC DNA]</scope>
    <source>
        <strain evidence="3">DSM 22427</strain>
    </source>
</reference>